<dbReference type="AlphaFoldDB" id="A0A5C6YX44"/>
<dbReference type="Pfam" id="PF25984">
    <property type="entry name" value="BSH_YknX"/>
    <property type="match status" value="1"/>
</dbReference>
<gene>
    <name evidence="4" type="ORF">ESU54_13885</name>
</gene>
<dbReference type="InterPro" id="IPR058792">
    <property type="entry name" value="Beta-barrel_RND_2"/>
</dbReference>
<reference evidence="4 5" key="1">
    <citation type="submission" date="2019-08" db="EMBL/GenBank/DDBJ databases">
        <title>Genome of Aequorivita antarctica SW49 (type strain).</title>
        <authorList>
            <person name="Bowman J.P."/>
        </authorList>
    </citation>
    <scope>NUCLEOTIDE SEQUENCE [LARGE SCALE GENOMIC DNA]</scope>
    <source>
        <strain evidence="4 5">SW49</strain>
    </source>
</reference>
<comment type="caution">
    <text evidence="4">The sequence shown here is derived from an EMBL/GenBank/DDBJ whole genome shotgun (WGS) entry which is preliminary data.</text>
</comment>
<keyword evidence="1" id="KW-0175">Coiled coil</keyword>
<name>A0A5C6YX44_9FLAO</name>
<evidence type="ECO:0000313" key="4">
    <source>
        <dbReference type="EMBL" id="TXD72136.1"/>
    </source>
</evidence>
<organism evidence="4 5">
    <name type="scientific">Aequorivita antarctica</name>
    <dbReference type="NCBI Taxonomy" id="153266"/>
    <lineage>
        <taxon>Bacteria</taxon>
        <taxon>Pseudomonadati</taxon>
        <taxon>Bacteroidota</taxon>
        <taxon>Flavobacteriia</taxon>
        <taxon>Flavobacteriales</taxon>
        <taxon>Flavobacteriaceae</taxon>
        <taxon>Aequorivita</taxon>
    </lineage>
</organism>
<feature type="coiled-coil region" evidence="1">
    <location>
        <begin position="152"/>
        <end position="179"/>
    </location>
</feature>
<evidence type="ECO:0000259" key="3">
    <source>
        <dbReference type="Pfam" id="PF25984"/>
    </source>
</evidence>
<sequence>MNYKLLFLLSVFIYLTLSCTNKRESITPEVKSITESVYASGFIKSNKQYEVYSRFSGIIKTIFVTEGMQVKKGDPIFQLDNKDLKIATENARLASATADYKLNADKLQDAGKAIDMATKKRINDSLLYYRQKNLWSNNIGSKVELEQRELSFENAKVDLASASTNYQDLKRQLKLLSDQSKNNLEIAKLMEDDFIIRSEVDGVVYKINKEEGELTNGLEPEAVIGTDEFIIELSIDELDIVKVKKGQQVLIRMDSYKNQVFEAEIITIDPMMNIRTRSFQAEAIFTKKPGALFPNLTAEANILINTKEDALTIPRNYLINDTYVMLEGGTLQKVETGLMDYDLVEIKSGINKTTIIELPEE</sequence>
<dbReference type="Pfam" id="PF25954">
    <property type="entry name" value="Beta-barrel_RND_2"/>
    <property type="match status" value="1"/>
</dbReference>
<dbReference type="Proteomes" id="UP000321497">
    <property type="component" value="Unassembled WGS sequence"/>
</dbReference>
<dbReference type="Gene3D" id="2.40.50.100">
    <property type="match status" value="1"/>
</dbReference>
<proteinExistence type="predicted"/>
<dbReference type="SUPFAM" id="SSF111369">
    <property type="entry name" value="HlyD-like secretion proteins"/>
    <property type="match status" value="1"/>
</dbReference>
<evidence type="ECO:0000313" key="5">
    <source>
        <dbReference type="Proteomes" id="UP000321497"/>
    </source>
</evidence>
<dbReference type="GO" id="GO:1990281">
    <property type="term" value="C:efflux pump complex"/>
    <property type="evidence" value="ECO:0007669"/>
    <property type="project" value="TreeGrafter"/>
</dbReference>
<feature type="domain" description="CusB-like beta-barrel" evidence="2">
    <location>
        <begin position="232"/>
        <end position="302"/>
    </location>
</feature>
<dbReference type="Gene3D" id="2.40.30.170">
    <property type="match status" value="1"/>
</dbReference>
<dbReference type="RefSeq" id="WP_111844784.1">
    <property type="nucleotide sequence ID" value="NZ_UEGI01000009.1"/>
</dbReference>
<dbReference type="EMBL" id="VORT01000010">
    <property type="protein sequence ID" value="TXD72136.1"/>
    <property type="molecule type" value="Genomic_DNA"/>
</dbReference>
<dbReference type="GO" id="GO:0015562">
    <property type="term" value="F:efflux transmembrane transporter activity"/>
    <property type="evidence" value="ECO:0007669"/>
    <property type="project" value="TreeGrafter"/>
</dbReference>
<feature type="domain" description="YknX-like barrel-sandwich hybrid" evidence="3">
    <location>
        <begin position="53"/>
        <end position="219"/>
    </location>
</feature>
<dbReference type="PROSITE" id="PS51257">
    <property type="entry name" value="PROKAR_LIPOPROTEIN"/>
    <property type="match status" value="1"/>
</dbReference>
<protein>
    <submittedName>
        <fullName evidence="4">HlyD family efflux transporter periplasmic adaptor subunit</fullName>
    </submittedName>
</protein>
<dbReference type="OrthoDB" id="869610at2"/>
<dbReference type="PANTHER" id="PTHR30469">
    <property type="entry name" value="MULTIDRUG RESISTANCE PROTEIN MDTA"/>
    <property type="match status" value="1"/>
</dbReference>
<accession>A0A5C6YX44</accession>
<evidence type="ECO:0000256" key="1">
    <source>
        <dbReference type="SAM" id="Coils"/>
    </source>
</evidence>
<dbReference type="PANTHER" id="PTHR30469:SF33">
    <property type="entry name" value="SLR1207 PROTEIN"/>
    <property type="match status" value="1"/>
</dbReference>
<evidence type="ECO:0000259" key="2">
    <source>
        <dbReference type="Pfam" id="PF25954"/>
    </source>
</evidence>
<dbReference type="InterPro" id="IPR058639">
    <property type="entry name" value="BSH_YknX-like"/>
</dbReference>
<keyword evidence="5" id="KW-1185">Reference proteome</keyword>